<feature type="domain" description="Major facilitator superfamily (MFS) profile" evidence="7">
    <location>
        <begin position="1"/>
        <end position="299"/>
    </location>
</feature>
<dbReference type="PANTHER" id="PTHR43791:SF6">
    <property type="entry name" value="TRANSPORTER, PUTATIVE (AFU_ORTHOLOGUE AFUA_1G16690)-RELATED"/>
    <property type="match status" value="1"/>
</dbReference>
<dbReference type="PANTHER" id="PTHR43791">
    <property type="entry name" value="PERMEASE-RELATED"/>
    <property type="match status" value="1"/>
</dbReference>
<comment type="subcellular location">
    <subcellularLocation>
        <location evidence="1">Membrane</location>
        <topology evidence="1">Multi-pass membrane protein</topology>
    </subcellularLocation>
</comment>
<keyword evidence="3 6" id="KW-0812">Transmembrane</keyword>
<dbReference type="InterPro" id="IPR036259">
    <property type="entry name" value="MFS_trans_sf"/>
</dbReference>
<reference evidence="8 9" key="1">
    <citation type="submission" date="2014-04" db="EMBL/GenBank/DDBJ databases">
        <authorList>
            <consortium name="DOE Joint Genome Institute"/>
            <person name="Kuo A."/>
            <person name="Kohler A."/>
            <person name="Nagy L.G."/>
            <person name="Floudas D."/>
            <person name="Copeland A."/>
            <person name="Barry K.W."/>
            <person name="Cichocki N."/>
            <person name="Veneault-Fourrey C."/>
            <person name="LaButti K."/>
            <person name="Lindquist E.A."/>
            <person name="Lipzen A."/>
            <person name="Lundell T."/>
            <person name="Morin E."/>
            <person name="Murat C."/>
            <person name="Sun H."/>
            <person name="Tunlid A."/>
            <person name="Henrissat B."/>
            <person name="Grigoriev I.V."/>
            <person name="Hibbett D.S."/>
            <person name="Martin F."/>
            <person name="Nordberg H.P."/>
            <person name="Cantor M.N."/>
            <person name="Hua S.X."/>
        </authorList>
    </citation>
    <scope>NUCLEOTIDE SEQUENCE [LARGE SCALE GENOMIC DNA]</scope>
    <source>
        <strain evidence="8 9">Foug A</strain>
    </source>
</reference>
<feature type="transmembrane region" description="Helical" evidence="6">
    <location>
        <begin position="49"/>
        <end position="71"/>
    </location>
</feature>
<keyword evidence="5 6" id="KW-0472">Membrane</keyword>
<proteinExistence type="predicted"/>
<dbReference type="FunFam" id="1.20.1250.20:FF:000013">
    <property type="entry name" value="MFS general substrate transporter"/>
    <property type="match status" value="1"/>
</dbReference>
<evidence type="ECO:0000256" key="5">
    <source>
        <dbReference type="ARBA" id="ARBA00023136"/>
    </source>
</evidence>
<evidence type="ECO:0000256" key="6">
    <source>
        <dbReference type="SAM" id="Phobius"/>
    </source>
</evidence>
<evidence type="ECO:0000256" key="2">
    <source>
        <dbReference type="ARBA" id="ARBA00022448"/>
    </source>
</evidence>
<dbReference type="InParanoid" id="A0A0C3E6Z3"/>
<keyword evidence="9" id="KW-1185">Reference proteome</keyword>
<organism evidence="8 9">
    <name type="scientific">Scleroderma citrinum Foug A</name>
    <dbReference type="NCBI Taxonomy" id="1036808"/>
    <lineage>
        <taxon>Eukaryota</taxon>
        <taxon>Fungi</taxon>
        <taxon>Dikarya</taxon>
        <taxon>Basidiomycota</taxon>
        <taxon>Agaricomycotina</taxon>
        <taxon>Agaricomycetes</taxon>
        <taxon>Agaricomycetidae</taxon>
        <taxon>Boletales</taxon>
        <taxon>Sclerodermatineae</taxon>
        <taxon>Sclerodermataceae</taxon>
        <taxon>Scleroderma</taxon>
    </lineage>
</organism>
<protein>
    <recommendedName>
        <fullName evidence="7">Major facilitator superfamily (MFS) profile domain-containing protein</fullName>
    </recommendedName>
</protein>
<gene>
    <name evidence="8" type="ORF">SCLCIDRAFT_880656</name>
</gene>
<feature type="transmembrane region" description="Helical" evidence="6">
    <location>
        <begin position="245"/>
        <end position="266"/>
    </location>
</feature>
<dbReference type="Gene3D" id="1.20.1250.20">
    <property type="entry name" value="MFS general substrate transporter like domains"/>
    <property type="match status" value="2"/>
</dbReference>
<dbReference type="STRING" id="1036808.A0A0C3E6Z3"/>
<evidence type="ECO:0000256" key="3">
    <source>
        <dbReference type="ARBA" id="ARBA00022692"/>
    </source>
</evidence>
<dbReference type="Proteomes" id="UP000053989">
    <property type="component" value="Unassembled WGS sequence"/>
</dbReference>
<keyword evidence="2" id="KW-0813">Transport</keyword>
<feature type="transmembrane region" description="Helical" evidence="6">
    <location>
        <begin position="186"/>
        <end position="204"/>
    </location>
</feature>
<dbReference type="AlphaFoldDB" id="A0A0C3E6Z3"/>
<dbReference type="EMBL" id="KN822008">
    <property type="protein sequence ID" value="KIM68560.1"/>
    <property type="molecule type" value="Genomic_DNA"/>
</dbReference>
<feature type="transmembrane region" description="Helical" evidence="6">
    <location>
        <begin position="123"/>
        <end position="146"/>
    </location>
</feature>
<dbReference type="InterPro" id="IPR011701">
    <property type="entry name" value="MFS"/>
</dbReference>
<feature type="transmembrane region" description="Helical" evidence="6">
    <location>
        <begin position="152"/>
        <end position="174"/>
    </location>
</feature>
<name>A0A0C3E6Z3_9AGAM</name>
<keyword evidence="4 6" id="KW-1133">Transmembrane helix</keyword>
<dbReference type="Pfam" id="PF07690">
    <property type="entry name" value="MFS_1"/>
    <property type="match status" value="1"/>
</dbReference>
<evidence type="ECO:0000313" key="8">
    <source>
        <dbReference type="EMBL" id="KIM68560.1"/>
    </source>
</evidence>
<evidence type="ECO:0000256" key="4">
    <source>
        <dbReference type="ARBA" id="ARBA00022989"/>
    </source>
</evidence>
<evidence type="ECO:0000256" key="1">
    <source>
        <dbReference type="ARBA" id="ARBA00004141"/>
    </source>
</evidence>
<sequence>MLTRWYKRDELGLRMAYFTCGSSLGNAFGSLIASGVLTTMNNRLGYAAWRWLFFIEGALTCILAVVALYIVPDFPTTPASWLTAEEQMLAQQRLEEDLKGVERDPSKSVHESGFVEALTDWTVWWLAIALTALNAALSFGPFFPILAATMGYGPTVTLLLCSPPWLVGVTTSFIIMRRSDATGNRFWHIIGPLLMGIIGFALAISTMNTAIRYLSLFFMAQATVSYIVLLAWVSNSIESSSKRAVAMAFINACASAGNIGASYLWLASWGPSYAKSYAVCILMCLIAIVMLWVYRLHLLHLNDKLASNERALGLPAGFRYFT</sequence>
<dbReference type="GO" id="GO:0022857">
    <property type="term" value="F:transmembrane transporter activity"/>
    <property type="evidence" value="ECO:0007669"/>
    <property type="project" value="InterPro"/>
</dbReference>
<feature type="transmembrane region" description="Helical" evidence="6">
    <location>
        <begin position="12"/>
        <end position="37"/>
    </location>
</feature>
<feature type="transmembrane region" description="Helical" evidence="6">
    <location>
        <begin position="210"/>
        <end position="233"/>
    </location>
</feature>
<reference evidence="9" key="2">
    <citation type="submission" date="2015-01" db="EMBL/GenBank/DDBJ databases">
        <title>Evolutionary Origins and Diversification of the Mycorrhizal Mutualists.</title>
        <authorList>
            <consortium name="DOE Joint Genome Institute"/>
            <consortium name="Mycorrhizal Genomics Consortium"/>
            <person name="Kohler A."/>
            <person name="Kuo A."/>
            <person name="Nagy L.G."/>
            <person name="Floudas D."/>
            <person name="Copeland A."/>
            <person name="Barry K.W."/>
            <person name="Cichocki N."/>
            <person name="Veneault-Fourrey C."/>
            <person name="LaButti K."/>
            <person name="Lindquist E.A."/>
            <person name="Lipzen A."/>
            <person name="Lundell T."/>
            <person name="Morin E."/>
            <person name="Murat C."/>
            <person name="Riley R."/>
            <person name="Ohm R."/>
            <person name="Sun H."/>
            <person name="Tunlid A."/>
            <person name="Henrissat B."/>
            <person name="Grigoriev I.V."/>
            <person name="Hibbett D.S."/>
            <person name="Martin F."/>
        </authorList>
    </citation>
    <scope>NUCLEOTIDE SEQUENCE [LARGE SCALE GENOMIC DNA]</scope>
    <source>
        <strain evidence="9">Foug A</strain>
    </source>
</reference>
<dbReference type="HOGENOM" id="CLU_001265_0_6_1"/>
<dbReference type="GO" id="GO:0016020">
    <property type="term" value="C:membrane"/>
    <property type="evidence" value="ECO:0007669"/>
    <property type="project" value="UniProtKB-SubCell"/>
</dbReference>
<dbReference type="SUPFAM" id="SSF103473">
    <property type="entry name" value="MFS general substrate transporter"/>
    <property type="match status" value="1"/>
</dbReference>
<feature type="transmembrane region" description="Helical" evidence="6">
    <location>
        <begin position="272"/>
        <end position="294"/>
    </location>
</feature>
<dbReference type="OrthoDB" id="2985014at2759"/>
<dbReference type="PROSITE" id="PS50850">
    <property type="entry name" value="MFS"/>
    <property type="match status" value="1"/>
</dbReference>
<evidence type="ECO:0000313" key="9">
    <source>
        <dbReference type="Proteomes" id="UP000053989"/>
    </source>
</evidence>
<dbReference type="InterPro" id="IPR020846">
    <property type="entry name" value="MFS_dom"/>
</dbReference>
<accession>A0A0C3E6Z3</accession>
<evidence type="ECO:0000259" key="7">
    <source>
        <dbReference type="PROSITE" id="PS50850"/>
    </source>
</evidence>